<dbReference type="Proteomes" id="UP001621714">
    <property type="component" value="Unassembled WGS sequence"/>
</dbReference>
<gene>
    <name evidence="1" type="ORF">V6U78_12530</name>
</gene>
<proteinExistence type="predicted"/>
<accession>A0ABW8Q2M7</accession>
<organism evidence="1 2">
    <name type="scientific">Marinospirillum alkalitolerans</name>
    <dbReference type="NCBI Taxonomy" id="3123374"/>
    <lineage>
        <taxon>Bacteria</taxon>
        <taxon>Pseudomonadati</taxon>
        <taxon>Pseudomonadota</taxon>
        <taxon>Gammaproteobacteria</taxon>
        <taxon>Oceanospirillales</taxon>
        <taxon>Oceanospirillaceae</taxon>
        <taxon>Marinospirillum</taxon>
    </lineage>
</organism>
<evidence type="ECO:0000313" key="2">
    <source>
        <dbReference type="Proteomes" id="UP001621714"/>
    </source>
</evidence>
<evidence type="ECO:0000313" key="1">
    <source>
        <dbReference type="EMBL" id="MFK7161862.1"/>
    </source>
</evidence>
<reference evidence="1 2" key="1">
    <citation type="submission" date="2024-02" db="EMBL/GenBank/DDBJ databases">
        <title>Marinospirillum sp. MEB 164 isolated from Lonar lake sediment.</title>
        <authorList>
            <person name="Joshi A."/>
            <person name="Thite S."/>
        </authorList>
    </citation>
    <scope>NUCLEOTIDE SEQUENCE [LARGE SCALE GENOMIC DNA]</scope>
    <source>
        <strain evidence="1 2">MEB164</strain>
    </source>
</reference>
<dbReference type="EMBL" id="JBANFI010000014">
    <property type="protein sequence ID" value="MFK7161862.1"/>
    <property type="molecule type" value="Genomic_DNA"/>
</dbReference>
<sequence length="99" mass="11712">MRKHFHLQEFEPMVFEFEGVNYQFSHLTALAEKRRLATNIHEYVYRLPTGQYVYVTVVGEEEETSAYGIHKGWYVIEPISEEEAKFDIDALSKFTALYK</sequence>
<protein>
    <submittedName>
        <fullName evidence="1">Uncharacterized protein</fullName>
    </submittedName>
</protein>
<name>A0ABW8Q2M7_9GAMM</name>
<keyword evidence="2" id="KW-1185">Reference proteome</keyword>
<dbReference type="RefSeq" id="WP_405341508.1">
    <property type="nucleotide sequence ID" value="NZ_JBANFI010000014.1"/>
</dbReference>
<comment type="caution">
    <text evidence="1">The sequence shown here is derived from an EMBL/GenBank/DDBJ whole genome shotgun (WGS) entry which is preliminary data.</text>
</comment>